<evidence type="ECO:0000313" key="1">
    <source>
        <dbReference type="EMBL" id="AGF50070.1"/>
    </source>
</evidence>
<dbReference type="AlphaFoldDB" id="M1MEB7"/>
<dbReference type="PATRIC" id="fig|1208922.3.peg.637"/>
<dbReference type="KEGG" id="kbt:BCUE_0080"/>
<protein>
    <submittedName>
        <fullName evidence="1">Uncharacterized protein</fullName>
    </submittedName>
</protein>
<accession>M1MEB7</accession>
<organism evidence="1 2">
    <name type="scientific">Candidatus Kinetoplastidibacterium blastocrithidiae TCC012E</name>
    <dbReference type="NCBI Taxonomy" id="1208922"/>
    <lineage>
        <taxon>Bacteria</taxon>
        <taxon>Pseudomonadati</taxon>
        <taxon>Pseudomonadota</taxon>
        <taxon>Betaproteobacteria</taxon>
        <taxon>Candidatus Kinetoplastidibacterium</taxon>
    </lineage>
</organism>
<reference evidence="1 2" key="1">
    <citation type="journal article" date="2013" name="Genome Biol. Evol.">
        <title>Genome evolution and phylogenomic analysis of candidatus kinetoplastibacterium, the betaproteobacterial endosymbionts of strigomonas and angomonas.</title>
        <authorList>
            <person name="Alves J.M."/>
            <person name="Serrano M.G."/>
            <person name="Maia da Silva F."/>
            <person name="Voegtly L.J."/>
            <person name="Matveyev A.V."/>
            <person name="Teixeira M.M."/>
            <person name="Camargo E.P."/>
            <person name="Buck G.A."/>
        </authorList>
    </citation>
    <scope>NUCLEOTIDE SEQUENCE [LARGE SCALE GENOMIC DNA]</scope>
    <source>
        <strain evidence="1 2">TCC012E</strain>
    </source>
</reference>
<name>M1MEB7_9PROT</name>
<keyword evidence="2" id="KW-1185">Reference proteome</keyword>
<proteinExistence type="predicted"/>
<gene>
    <name evidence="1" type="ORF">BCUE_0080</name>
</gene>
<sequence>MLFKVVELYYTDGLFINNIKFYLFNIDEFRSSINRFVIL</sequence>
<dbReference type="Proteomes" id="UP000011563">
    <property type="component" value="Chromosome"/>
</dbReference>
<evidence type="ECO:0000313" key="2">
    <source>
        <dbReference type="Proteomes" id="UP000011563"/>
    </source>
</evidence>
<dbReference type="EMBL" id="CP003807">
    <property type="protein sequence ID" value="AGF50070.1"/>
    <property type="molecule type" value="Genomic_DNA"/>
</dbReference>
<dbReference type="HOGENOM" id="CLU_3306507_0_0_4"/>